<dbReference type="Proteomes" id="UP000485058">
    <property type="component" value="Unassembled WGS sequence"/>
</dbReference>
<reference evidence="1 2" key="1">
    <citation type="submission" date="2020-02" db="EMBL/GenBank/DDBJ databases">
        <title>Draft genome sequence of Haematococcus lacustris strain NIES-144.</title>
        <authorList>
            <person name="Morimoto D."/>
            <person name="Nakagawa S."/>
            <person name="Yoshida T."/>
            <person name="Sawayama S."/>
        </authorList>
    </citation>
    <scope>NUCLEOTIDE SEQUENCE [LARGE SCALE GENOMIC DNA]</scope>
    <source>
        <strain evidence="1 2">NIES-144</strain>
    </source>
</reference>
<feature type="non-terminal residue" evidence="1">
    <location>
        <position position="1"/>
    </location>
</feature>
<dbReference type="SUPFAM" id="SSF55681">
    <property type="entry name" value="Class II aaRS and biotin synthetases"/>
    <property type="match status" value="1"/>
</dbReference>
<protein>
    <submittedName>
        <fullName evidence="1">Seryl-tRNA synthetase</fullName>
    </submittedName>
</protein>
<feature type="non-terminal residue" evidence="1">
    <location>
        <position position="76"/>
    </location>
</feature>
<accession>A0A699YPW3</accession>
<keyword evidence="2" id="KW-1185">Reference proteome</keyword>
<gene>
    <name evidence="1" type="ORF">HaLaN_06773</name>
</gene>
<keyword evidence="1" id="KW-0030">Aminoacyl-tRNA synthetase</keyword>
<proteinExistence type="predicted"/>
<sequence>MLDIVDMEAGAEVAGGRGYYLKREGVLLNQALITYALQFGYSRGFSPVHTPFFMRQEIMAECAQLSQFDEELYKVT</sequence>
<name>A0A699YPW3_HAELA</name>
<dbReference type="GO" id="GO:0004828">
    <property type="term" value="F:serine-tRNA ligase activity"/>
    <property type="evidence" value="ECO:0007669"/>
    <property type="project" value="InterPro"/>
</dbReference>
<dbReference type="PANTHER" id="PTHR11778">
    <property type="entry name" value="SERYL-TRNA SYNTHETASE"/>
    <property type="match status" value="1"/>
</dbReference>
<dbReference type="InterPro" id="IPR045864">
    <property type="entry name" value="aa-tRNA-synth_II/BPL/LPL"/>
</dbReference>
<dbReference type="GO" id="GO:0005524">
    <property type="term" value="F:ATP binding"/>
    <property type="evidence" value="ECO:0007669"/>
    <property type="project" value="InterPro"/>
</dbReference>
<dbReference type="Gene3D" id="3.30.930.10">
    <property type="entry name" value="Bira Bifunctional Protein, Domain 2"/>
    <property type="match status" value="1"/>
</dbReference>
<dbReference type="AlphaFoldDB" id="A0A699YPW3"/>
<dbReference type="GO" id="GO:0006434">
    <property type="term" value="P:seryl-tRNA aminoacylation"/>
    <property type="evidence" value="ECO:0007669"/>
    <property type="project" value="InterPro"/>
</dbReference>
<dbReference type="InterPro" id="IPR002317">
    <property type="entry name" value="Ser-tRNA-ligase_type_1"/>
</dbReference>
<keyword evidence="1" id="KW-0436">Ligase</keyword>
<organism evidence="1 2">
    <name type="scientific">Haematococcus lacustris</name>
    <name type="common">Green alga</name>
    <name type="synonym">Haematococcus pluvialis</name>
    <dbReference type="NCBI Taxonomy" id="44745"/>
    <lineage>
        <taxon>Eukaryota</taxon>
        <taxon>Viridiplantae</taxon>
        <taxon>Chlorophyta</taxon>
        <taxon>core chlorophytes</taxon>
        <taxon>Chlorophyceae</taxon>
        <taxon>CS clade</taxon>
        <taxon>Chlamydomonadales</taxon>
        <taxon>Haematococcaceae</taxon>
        <taxon>Haematococcus</taxon>
    </lineage>
</organism>
<evidence type="ECO:0000313" key="1">
    <source>
        <dbReference type="EMBL" id="GFH11295.1"/>
    </source>
</evidence>
<evidence type="ECO:0000313" key="2">
    <source>
        <dbReference type="Proteomes" id="UP000485058"/>
    </source>
</evidence>
<comment type="caution">
    <text evidence="1">The sequence shown here is derived from an EMBL/GenBank/DDBJ whole genome shotgun (WGS) entry which is preliminary data.</text>
</comment>
<dbReference type="EMBL" id="BLLF01000391">
    <property type="protein sequence ID" value="GFH11295.1"/>
    <property type="molecule type" value="Genomic_DNA"/>
</dbReference>